<organism evidence="5 6">
    <name type="scientific">Roseateles saccharophilus</name>
    <name type="common">Pseudomonas saccharophila</name>
    <dbReference type="NCBI Taxonomy" id="304"/>
    <lineage>
        <taxon>Bacteria</taxon>
        <taxon>Pseudomonadati</taxon>
        <taxon>Pseudomonadota</taxon>
        <taxon>Betaproteobacteria</taxon>
        <taxon>Burkholderiales</taxon>
        <taxon>Sphaerotilaceae</taxon>
        <taxon>Roseateles</taxon>
    </lineage>
</organism>
<dbReference type="GO" id="GO:0004053">
    <property type="term" value="F:arginase activity"/>
    <property type="evidence" value="ECO:0007669"/>
    <property type="project" value="TreeGrafter"/>
</dbReference>
<dbReference type="Pfam" id="PF00491">
    <property type="entry name" value="Arginase"/>
    <property type="match status" value="1"/>
</dbReference>
<reference evidence="5 6" key="1">
    <citation type="submission" date="2019-03" db="EMBL/GenBank/DDBJ databases">
        <title>Genomic Encyclopedia of Type Strains, Phase IV (KMG-IV): sequencing the most valuable type-strain genomes for metagenomic binning, comparative biology and taxonomic classification.</title>
        <authorList>
            <person name="Goeker M."/>
        </authorList>
    </citation>
    <scope>NUCLEOTIDE SEQUENCE [LARGE SCALE GENOMIC DNA]</scope>
    <source>
        <strain evidence="5 6">DSM 654</strain>
    </source>
</reference>
<evidence type="ECO:0000256" key="4">
    <source>
        <dbReference type="PROSITE-ProRule" id="PRU00742"/>
    </source>
</evidence>
<dbReference type="InterPro" id="IPR006035">
    <property type="entry name" value="Ureohydrolase"/>
</dbReference>
<keyword evidence="2" id="KW-0378">Hydrolase</keyword>
<keyword evidence="1" id="KW-0479">Metal-binding</keyword>
<proteinExistence type="inferred from homology"/>
<evidence type="ECO:0000313" key="5">
    <source>
        <dbReference type="EMBL" id="TCU92521.1"/>
    </source>
</evidence>
<keyword evidence="6" id="KW-1185">Reference proteome</keyword>
<evidence type="ECO:0000256" key="3">
    <source>
        <dbReference type="ARBA" id="ARBA00023211"/>
    </source>
</evidence>
<evidence type="ECO:0000256" key="2">
    <source>
        <dbReference type="ARBA" id="ARBA00022801"/>
    </source>
</evidence>
<dbReference type="EMBL" id="SMBU01000022">
    <property type="protein sequence ID" value="TCU92521.1"/>
    <property type="molecule type" value="Genomic_DNA"/>
</dbReference>
<accession>A0A4R3UP68</accession>
<dbReference type="PANTHER" id="PTHR43782">
    <property type="entry name" value="ARGINASE"/>
    <property type="match status" value="1"/>
</dbReference>
<dbReference type="PROSITE" id="PS51409">
    <property type="entry name" value="ARGINASE_2"/>
    <property type="match status" value="1"/>
</dbReference>
<dbReference type="InterPro" id="IPR023696">
    <property type="entry name" value="Ureohydrolase_dom_sf"/>
</dbReference>
<dbReference type="RefSeq" id="WP_243655777.1">
    <property type="nucleotide sequence ID" value="NZ_CBCSGL010000019.1"/>
</dbReference>
<evidence type="ECO:0000256" key="1">
    <source>
        <dbReference type="ARBA" id="ARBA00022723"/>
    </source>
</evidence>
<dbReference type="GO" id="GO:0030145">
    <property type="term" value="F:manganese ion binding"/>
    <property type="evidence" value="ECO:0007669"/>
    <property type="project" value="TreeGrafter"/>
</dbReference>
<evidence type="ECO:0000313" key="6">
    <source>
        <dbReference type="Proteomes" id="UP000295110"/>
    </source>
</evidence>
<protein>
    <submittedName>
        <fullName evidence="5">Arginase</fullName>
    </submittedName>
</protein>
<dbReference type="AlphaFoldDB" id="A0A4R3UP68"/>
<name>A0A4R3UP68_ROSSA</name>
<sequence>MAVNARLLLPYLMGQRRDGLRRVLDIDCHPWEVLAPERLHHTRIADPVAKLQSLGSLYALQAARVAALTRSGMRPVCLAGDCVASLGMLAGLQQAGQPPERVLWLDAHGDFHTWSSTQTEYIGGMPLAMFVGRVDHDSDPRSQAALACLATIGVQAYPQSQIVLADARDLDPGEREALLESQIQRCDVGAVLEHLQPRERIYVHWDTDVIDDQAQMPALKYHVQRGPSAADMAALFEALRACNIVAVSVSAWHAERDEDDMTARACLNLLNTLIAP</sequence>
<dbReference type="Gene3D" id="3.40.800.10">
    <property type="entry name" value="Ureohydrolase domain"/>
    <property type="match status" value="1"/>
</dbReference>
<comment type="similarity">
    <text evidence="4">Belongs to the arginase family.</text>
</comment>
<dbReference type="Proteomes" id="UP000295110">
    <property type="component" value="Unassembled WGS sequence"/>
</dbReference>
<dbReference type="SUPFAM" id="SSF52768">
    <property type="entry name" value="Arginase/deacetylase"/>
    <property type="match status" value="1"/>
</dbReference>
<keyword evidence="3" id="KW-0464">Manganese</keyword>
<comment type="caution">
    <text evidence="5">The sequence shown here is derived from an EMBL/GenBank/DDBJ whole genome shotgun (WGS) entry which is preliminary data.</text>
</comment>
<gene>
    <name evidence="5" type="ORF">EV671_102234</name>
</gene>
<dbReference type="PRINTS" id="PR00116">
    <property type="entry name" value="ARGINASE"/>
</dbReference>
<dbReference type="PANTHER" id="PTHR43782:SF3">
    <property type="entry name" value="ARGINASE"/>
    <property type="match status" value="1"/>
</dbReference>
<dbReference type="GO" id="GO:0005737">
    <property type="term" value="C:cytoplasm"/>
    <property type="evidence" value="ECO:0007669"/>
    <property type="project" value="TreeGrafter"/>
</dbReference>